<name>A0A811LFY0_9BILA</name>
<dbReference type="Proteomes" id="UP000614601">
    <property type="component" value="Unassembled WGS sequence"/>
</dbReference>
<evidence type="ECO:0008006" key="4">
    <source>
        <dbReference type="Google" id="ProtNLM"/>
    </source>
</evidence>
<keyword evidence="3" id="KW-1185">Reference proteome</keyword>
<comment type="caution">
    <text evidence="2">The sequence shown here is derived from an EMBL/GenBank/DDBJ whole genome shotgun (WGS) entry which is preliminary data.</text>
</comment>
<dbReference type="AlphaFoldDB" id="A0A811LFY0"/>
<proteinExistence type="predicted"/>
<accession>A0A811LFY0</accession>
<dbReference type="PANTHER" id="PTHR34228:SF5">
    <property type="entry name" value="PHOSPHOLIPASE A(2)-RELATED"/>
    <property type="match status" value="1"/>
</dbReference>
<dbReference type="Proteomes" id="UP000783686">
    <property type="component" value="Unassembled WGS sequence"/>
</dbReference>
<dbReference type="OrthoDB" id="5781547at2759"/>
<gene>
    <name evidence="2" type="ORF">BOKJ2_LOCUS11896</name>
</gene>
<dbReference type="GO" id="GO:0050482">
    <property type="term" value="P:arachidonate secretion"/>
    <property type="evidence" value="ECO:0007669"/>
    <property type="project" value="InterPro"/>
</dbReference>
<feature type="signal peptide" evidence="1">
    <location>
        <begin position="1"/>
        <end position="23"/>
    </location>
</feature>
<dbReference type="InterPro" id="IPR053322">
    <property type="entry name" value="PLA2-like"/>
</dbReference>
<dbReference type="EMBL" id="CAJFCW020000005">
    <property type="protein sequence ID" value="CAG9121715.1"/>
    <property type="molecule type" value="Genomic_DNA"/>
</dbReference>
<evidence type="ECO:0000313" key="2">
    <source>
        <dbReference type="EMBL" id="CAD5226075.1"/>
    </source>
</evidence>
<keyword evidence="1" id="KW-0732">Signal</keyword>
<dbReference type="EMBL" id="CAJFDH010000005">
    <property type="protein sequence ID" value="CAD5226075.1"/>
    <property type="molecule type" value="Genomic_DNA"/>
</dbReference>
<reference evidence="2" key="1">
    <citation type="submission" date="2020-09" db="EMBL/GenBank/DDBJ databases">
        <authorList>
            <person name="Kikuchi T."/>
        </authorList>
    </citation>
    <scope>NUCLEOTIDE SEQUENCE</scope>
    <source>
        <strain evidence="2">SH1</strain>
    </source>
</reference>
<protein>
    <recommendedName>
        <fullName evidence="4">Phospholipase A2</fullName>
    </recommendedName>
</protein>
<feature type="chain" id="PRO_5035595564" description="Phospholipase A2" evidence="1">
    <location>
        <begin position="24"/>
        <end position="242"/>
    </location>
</feature>
<evidence type="ECO:0000313" key="3">
    <source>
        <dbReference type="Proteomes" id="UP000614601"/>
    </source>
</evidence>
<sequence>MLYQLDVQLKVLVVVGLISNVVGMELTAEMFECGTGMFTNTLAFKTAHEECPTKVELVNDCCRKHDKCYDNYGGPPQEECDTQFCDCIAAQQCGKIVELWCPIVKAAGKKAFNTGRLEGCLNQTKTELEEQKCYVEFDVEEELQKQQETLGDMMEKHGMAGRCIHNETLEMCTIVYDAYLGKIANTKLEGVCSCLASGLNNETDGCTDGYNKICTKLTESAASTYHNILVITALITVIQTFL</sequence>
<evidence type="ECO:0000256" key="1">
    <source>
        <dbReference type="SAM" id="SignalP"/>
    </source>
</evidence>
<dbReference type="PANTHER" id="PTHR34228">
    <property type="entry name" value="PROTEIN CBG09474-RELATED"/>
    <property type="match status" value="1"/>
</dbReference>
<dbReference type="GO" id="GO:0006644">
    <property type="term" value="P:phospholipid metabolic process"/>
    <property type="evidence" value="ECO:0007669"/>
    <property type="project" value="InterPro"/>
</dbReference>
<dbReference type="InterPro" id="IPR036444">
    <property type="entry name" value="PLipase_A2_dom_sf"/>
</dbReference>
<dbReference type="SUPFAM" id="SSF48619">
    <property type="entry name" value="Phospholipase A2, PLA2"/>
    <property type="match status" value="1"/>
</dbReference>
<dbReference type="GO" id="GO:0004623">
    <property type="term" value="F:phospholipase A2 activity"/>
    <property type="evidence" value="ECO:0007669"/>
    <property type="project" value="InterPro"/>
</dbReference>
<organism evidence="2 3">
    <name type="scientific">Bursaphelenchus okinawaensis</name>
    <dbReference type="NCBI Taxonomy" id="465554"/>
    <lineage>
        <taxon>Eukaryota</taxon>
        <taxon>Metazoa</taxon>
        <taxon>Ecdysozoa</taxon>
        <taxon>Nematoda</taxon>
        <taxon>Chromadorea</taxon>
        <taxon>Rhabditida</taxon>
        <taxon>Tylenchina</taxon>
        <taxon>Tylenchomorpha</taxon>
        <taxon>Aphelenchoidea</taxon>
        <taxon>Aphelenchoididae</taxon>
        <taxon>Bursaphelenchus</taxon>
    </lineage>
</organism>